<gene>
    <name evidence="1" type="ORF">F6R98_21235</name>
</gene>
<dbReference type="OrthoDB" id="6630675at2"/>
<keyword evidence="2" id="KW-1185">Reference proteome</keyword>
<dbReference type="RefSeq" id="WP_153250808.1">
    <property type="nucleotide sequence ID" value="NZ_CP044205.1"/>
</dbReference>
<accession>A0A5Q0BLY4</accession>
<reference evidence="1 2" key="1">
    <citation type="submission" date="2019-09" db="EMBL/GenBank/DDBJ databases">
        <title>Ecophysiology of the spiral-shaped methanotroph Methylospira mobilis as revealed by the complete genome sequence.</title>
        <authorList>
            <person name="Oshkin I.Y."/>
            <person name="Dedysh S.N."/>
            <person name="Miroshnikov K."/>
            <person name="Danilova O.V."/>
            <person name="Hakobyan A."/>
            <person name="Liesack W."/>
        </authorList>
    </citation>
    <scope>NUCLEOTIDE SEQUENCE [LARGE SCALE GENOMIC DNA]</scope>
    <source>
        <strain evidence="1 2">Shm1</strain>
    </source>
</reference>
<organism evidence="1 2">
    <name type="scientific">Candidatus Methylospira mobilis</name>
    <dbReference type="NCBI Taxonomy" id="1808979"/>
    <lineage>
        <taxon>Bacteria</taxon>
        <taxon>Pseudomonadati</taxon>
        <taxon>Pseudomonadota</taxon>
        <taxon>Gammaproteobacteria</taxon>
        <taxon>Methylococcales</taxon>
        <taxon>Methylococcaceae</taxon>
        <taxon>Candidatus Methylospira</taxon>
    </lineage>
</organism>
<name>A0A5Q0BLY4_9GAMM</name>
<sequence length="71" mass="7920">MLDNIALAIRHIDEDQVKLKLVGGGDVIGSQLKLSSPLRVEARDGIANPDDLFQKMRAWLLDLLENKIIEP</sequence>
<dbReference type="EMBL" id="CP044205">
    <property type="protein sequence ID" value="QFY44843.1"/>
    <property type="molecule type" value="Genomic_DNA"/>
</dbReference>
<protein>
    <submittedName>
        <fullName evidence="1">Uncharacterized protein</fullName>
    </submittedName>
</protein>
<dbReference type="KEGG" id="mmob:F6R98_21235"/>
<evidence type="ECO:0000313" key="1">
    <source>
        <dbReference type="EMBL" id="QFY44843.1"/>
    </source>
</evidence>
<proteinExistence type="predicted"/>
<dbReference type="Proteomes" id="UP000325755">
    <property type="component" value="Chromosome"/>
</dbReference>
<dbReference type="InParanoid" id="A0A5Q0BLY4"/>
<dbReference type="AlphaFoldDB" id="A0A5Q0BLY4"/>
<evidence type="ECO:0000313" key="2">
    <source>
        <dbReference type="Proteomes" id="UP000325755"/>
    </source>
</evidence>